<comment type="caution">
    <text evidence="6">The sequence shown here is derived from an EMBL/GenBank/DDBJ whole genome shotgun (WGS) entry which is preliminary data.</text>
</comment>
<evidence type="ECO:0000259" key="4">
    <source>
        <dbReference type="PROSITE" id="PS50043"/>
    </source>
</evidence>
<evidence type="ECO:0000259" key="5">
    <source>
        <dbReference type="PROSITE" id="PS50110"/>
    </source>
</evidence>
<keyword evidence="1 3" id="KW-0597">Phosphoprotein</keyword>
<name>A0A840RHG9_9NEIS</name>
<dbReference type="RefSeq" id="WP_221303147.1">
    <property type="nucleotide sequence ID" value="NZ_JACHHN010000004.1"/>
</dbReference>
<protein>
    <submittedName>
        <fullName evidence="6">Two-component system capsular synthesis response regulator RcsB</fullName>
    </submittedName>
</protein>
<feature type="domain" description="HTH luxR-type" evidence="4">
    <location>
        <begin position="159"/>
        <end position="224"/>
    </location>
</feature>
<dbReference type="Pfam" id="PF00072">
    <property type="entry name" value="Response_reg"/>
    <property type="match status" value="1"/>
</dbReference>
<dbReference type="PROSITE" id="PS50110">
    <property type="entry name" value="RESPONSE_REGULATORY"/>
    <property type="match status" value="1"/>
</dbReference>
<evidence type="ECO:0000313" key="7">
    <source>
        <dbReference type="Proteomes" id="UP000543030"/>
    </source>
</evidence>
<dbReference type="CDD" id="cd06170">
    <property type="entry name" value="LuxR_C_like"/>
    <property type="match status" value="1"/>
</dbReference>
<dbReference type="AlphaFoldDB" id="A0A840RHG9"/>
<dbReference type="InterPro" id="IPR001789">
    <property type="entry name" value="Sig_transdc_resp-reg_receiver"/>
</dbReference>
<dbReference type="SMART" id="SM00448">
    <property type="entry name" value="REC"/>
    <property type="match status" value="1"/>
</dbReference>
<dbReference type="Pfam" id="PF00196">
    <property type="entry name" value="GerE"/>
    <property type="match status" value="1"/>
</dbReference>
<feature type="domain" description="Response regulatory" evidence="5">
    <location>
        <begin position="9"/>
        <end position="130"/>
    </location>
</feature>
<dbReference type="SUPFAM" id="SSF46894">
    <property type="entry name" value="C-terminal effector domain of the bipartite response regulators"/>
    <property type="match status" value="1"/>
</dbReference>
<dbReference type="EMBL" id="JACHHN010000004">
    <property type="protein sequence ID" value="MBB5191722.1"/>
    <property type="molecule type" value="Genomic_DNA"/>
</dbReference>
<evidence type="ECO:0000313" key="6">
    <source>
        <dbReference type="EMBL" id="MBB5191722.1"/>
    </source>
</evidence>
<dbReference type="GO" id="GO:0003677">
    <property type="term" value="F:DNA binding"/>
    <property type="evidence" value="ECO:0007669"/>
    <property type="project" value="UniProtKB-KW"/>
</dbReference>
<dbReference type="PANTHER" id="PTHR43214:SF17">
    <property type="entry name" value="TRANSCRIPTIONAL REGULATORY PROTEIN RCSB"/>
    <property type="match status" value="1"/>
</dbReference>
<dbReference type="InterPro" id="IPR058245">
    <property type="entry name" value="NreC/VraR/RcsB-like_REC"/>
</dbReference>
<reference evidence="6 7" key="1">
    <citation type="submission" date="2020-08" db="EMBL/GenBank/DDBJ databases">
        <title>Genomic Encyclopedia of Type Strains, Phase IV (KMG-IV): sequencing the most valuable type-strain genomes for metagenomic binning, comparative biology and taxonomic classification.</title>
        <authorList>
            <person name="Goeker M."/>
        </authorList>
    </citation>
    <scope>NUCLEOTIDE SEQUENCE [LARGE SCALE GENOMIC DNA]</scope>
    <source>
        <strain evidence="6 7">DSM 18233</strain>
    </source>
</reference>
<dbReference type="InterPro" id="IPR011006">
    <property type="entry name" value="CheY-like_superfamily"/>
</dbReference>
<dbReference type="Gene3D" id="3.40.50.2300">
    <property type="match status" value="1"/>
</dbReference>
<dbReference type="InterPro" id="IPR000792">
    <property type="entry name" value="Tscrpt_reg_LuxR_C"/>
</dbReference>
<dbReference type="PROSITE" id="PS00622">
    <property type="entry name" value="HTH_LUXR_1"/>
    <property type="match status" value="1"/>
</dbReference>
<dbReference type="InterPro" id="IPR039420">
    <property type="entry name" value="WalR-like"/>
</dbReference>
<accession>A0A840RHG9</accession>
<dbReference type="PRINTS" id="PR00038">
    <property type="entry name" value="HTHLUXR"/>
</dbReference>
<proteinExistence type="predicted"/>
<dbReference type="InterPro" id="IPR036388">
    <property type="entry name" value="WH-like_DNA-bd_sf"/>
</dbReference>
<feature type="modified residue" description="4-aspartylphosphate" evidence="3">
    <location>
        <position position="60"/>
    </location>
</feature>
<dbReference type="Proteomes" id="UP000543030">
    <property type="component" value="Unassembled WGS sequence"/>
</dbReference>
<gene>
    <name evidence="6" type="ORF">HNQ50_002452</name>
</gene>
<dbReference type="SUPFAM" id="SSF52172">
    <property type="entry name" value="CheY-like"/>
    <property type="match status" value="1"/>
</dbReference>
<dbReference type="GO" id="GO:0006355">
    <property type="term" value="P:regulation of DNA-templated transcription"/>
    <property type="evidence" value="ECO:0007669"/>
    <property type="project" value="InterPro"/>
</dbReference>
<organism evidence="6 7">
    <name type="scientific">Silvimonas terrae</name>
    <dbReference type="NCBI Taxonomy" id="300266"/>
    <lineage>
        <taxon>Bacteria</taxon>
        <taxon>Pseudomonadati</taxon>
        <taxon>Pseudomonadota</taxon>
        <taxon>Betaproteobacteria</taxon>
        <taxon>Neisseriales</taxon>
        <taxon>Chitinibacteraceae</taxon>
        <taxon>Silvimonas</taxon>
    </lineage>
</organism>
<sequence>MSDSFSGARIVIADDHPIILQAISSSFEDRPGFSVIGKARDGLELIGLLEKERVDLIVTDLVMEAEEHTDFDGLRLVNKLRRTWPDVPVVVFTQMMSGSMFHELTKLGVAAIVSKEELTQELASTCERVLTGNVMSTGEILLSPRIQMRLAKEGSTARDLGRNQPLSPKELEVVRLFAQGMSVTEISRTLNRSVPTIATQKRSAMRKLHVENHVGLIKYAAEAGLI</sequence>
<dbReference type="CDD" id="cd17535">
    <property type="entry name" value="REC_NarL-like"/>
    <property type="match status" value="1"/>
</dbReference>
<evidence type="ECO:0000256" key="2">
    <source>
        <dbReference type="ARBA" id="ARBA00023125"/>
    </source>
</evidence>
<evidence type="ECO:0000256" key="3">
    <source>
        <dbReference type="PROSITE-ProRule" id="PRU00169"/>
    </source>
</evidence>
<dbReference type="Gene3D" id="1.10.10.10">
    <property type="entry name" value="Winged helix-like DNA-binding domain superfamily/Winged helix DNA-binding domain"/>
    <property type="match status" value="1"/>
</dbReference>
<dbReference type="GO" id="GO:0000160">
    <property type="term" value="P:phosphorelay signal transduction system"/>
    <property type="evidence" value="ECO:0007669"/>
    <property type="project" value="InterPro"/>
</dbReference>
<keyword evidence="7" id="KW-1185">Reference proteome</keyword>
<dbReference type="InterPro" id="IPR016032">
    <property type="entry name" value="Sig_transdc_resp-reg_C-effctor"/>
</dbReference>
<dbReference type="PROSITE" id="PS50043">
    <property type="entry name" value="HTH_LUXR_2"/>
    <property type="match status" value="1"/>
</dbReference>
<evidence type="ECO:0000256" key="1">
    <source>
        <dbReference type="ARBA" id="ARBA00022553"/>
    </source>
</evidence>
<dbReference type="SMART" id="SM00421">
    <property type="entry name" value="HTH_LUXR"/>
    <property type="match status" value="1"/>
</dbReference>
<keyword evidence="2" id="KW-0238">DNA-binding</keyword>
<dbReference type="PANTHER" id="PTHR43214">
    <property type="entry name" value="TWO-COMPONENT RESPONSE REGULATOR"/>
    <property type="match status" value="1"/>
</dbReference>